<evidence type="ECO:0000313" key="3">
    <source>
        <dbReference type="Proteomes" id="UP000037269"/>
    </source>
</evidence>
<dbReference type="AlphaFoldDB" id="A0A0D1VFT0"/>
<evidence type="ECO:0000313" key="4">
    <source>
        <dbReference type="Proteomes" id="UP000182836"/>
    </source>
</evidence>
<dbReference type="InterPro" id="IPR036648">
    <property type="entry name" value="CN_Hdrase_a/SCN_Hdrase_g_sf"/>
</dbReference>
<dbReference type="EMBL" id="FNED01000013">
    <property type="protein sequence ID" value="SDJ16761.1"/>
    <property type="molecule type" value="Genomic_DNA"/>
</dbReference>
<proteinExistence type="predicted"/>
<reference evidence="2 4" key="2">
    <citation type="submission" date="2016-10" db="EMBL/GenBank/DDBJ databases">
        <authorList>
            <person name="de Groot N.N."/>
        </authorList>
    </citation>
    <scope>NUCLEOTIDE SEQUENCE [LARGE SCALE GENOMIC DNA]</scope>
    <source>
        <strain evidence="2 4">DSM 2895</strain>
    </source>
</reference>
<dbReference type="SUPFAM" id="SSF56209">
    <property type="entry name" value="Nitrile hydratase alpha chain"/>
    <property type="match status" value="1"/>
</dbReference>
<dbReference type="Gene3D" id="3.90.330.10">
    <property type="entry name" value="Nitrile hydratase alpha /Thiocyanate hydrolase gamma"/>
    <property type="match status" value="1"/>
</dbReference>
<evidence type="ECO:0000313" key="2">
    <source>
        <dbReference type="EMBL" id="SDJ16761.1"/>
    </source>
</evidence>
<keyword evidence="3" id="KW-1185">Reference proteome</keyword>
<name>A0A0D1VFT0_ANEMI</name>
<dbReference type="GeneID" id="42305700"/>
<reference evidence="1 3" key="1">
    <citation type="submission" date="2015-07" db="EMBL/GenBank/DDBJ databases">
        <title>Fjat-14205 dsm 2895.</title>
        <authorList>
            <person name="Liu B."/>
            <person name="Wang J."/>
            <person name="Zhu Y."/>
            <person name="Liu G."/>
            <person name="Chen Q."/>
            <person name="Chen Z."/>
            <person name="Lan J."/>
            <person name="Che J."/>
            <person name="Ge C."/>
            <person name="Shi H."/>
            <person name="Pan Z."/>
            <person name="Liu X."/>
        </authorList>
    </citation>
    <scope>NUCLEOTIDE SEQUENCE [LARGE SCALE GENOMIC DNA]</scope>
    <source>
        <strain evidence="1 3">DSM 2895</strain>
    </source>
</reference>
<dbReference type="GO" id="GO:0003824">
    <property type="term" value="F:catalytic activity"/>
    <property type="evidence" value="ECO:0007669"/>
    <property type="project" value="InterPro"/>
</dbReference>
<accession>A0A0D1VFT0</accession>
<dbReference type="OrthoDB" id="2646338at2"/>
<dbReference type="GO" id="GO:0046914">
    <property type="term" value="F:transition metal ion binding"/>
    <property type="evidence" value="ECO:0007669"/>
    <property type="project" value="InterPro"/>
</dbReference>
<organism evidence="1 3">
    <name type="scientific">Aneurinibacillus migulanus</name>
    <name type="common">Bacillus migulanus</name>
    <dbReference type="NCBI Taxonomy" id="47500"/>
    <lineage>
        <taxon>Bacteria</taxon>
        <taxon>Bacillati</taxon>
        <taxon>Bacillota</taxon>
        <taxon>Bacilli</taxon>
        <taxon>Bacillales</taxon>
        <taxon>Paenibacillaceae</taxon>
        <taxon>Aneurinibacillus group</taxon>
        <taxon>Aneurinibacillus</taxon>
    </lineage>
</organism>
<sequence>MDWNIEKLNQAVKQFQEKSSVDSEFRKLALENPSSAVKQLTGLEIPEGFKLQVVDNAGAHLTVVLPDLKADEYESTMKYPYRFAVTKPLACFHNDKLPANCIIFKQKSRLLATYLYTSNLIN</sequence>
<dbReference type="Proteomes" id="UP000037269">
    <property type="component" value="Unassembled WGS sequence"/>
</dbReference>
<dbReference type="PATRIC" id="fig|47500.8.peg.2716"/>
<evidence type="ECO:0008006" key="5">
    <source>
        <dbReference type="Google" id="ProtNLM"/>
    </source>
</evidence>
<dbReference type="Proteomes" id="UP000182836">
    <property type="component" value="Unassembled WGS sequence"/>
</dbReference>
<protein>
    <recommendedName>
        <fullName evidence="5">NHLP leader peptide domain-containing protein</fullName>
    </recommendedName>
</protein>
<dbReference type="RefSeq" id="WP_043064543.1">
    <property type="nucleotide sequence ID" value="NZ_BJOA01000262.1"/>
</dbReference>
<dbReference type="EMBL" id="LGUG01000004">
    <property type="protein sequence ID" value="KON95918.1"/>
    <property type="molecule type" value="Genomic_DNA"/>
</dbReference>
<evidence type="ECO:0000313" key="1">
    <source>
        <dbReference type="EMBL" id="KON95918.1"/>
    </source>
</evidence>
<gene>
    <name evidence="1" type="ORF">AF333_10915</name>
    <name evidence="2" type="ORF">SAMN04487909_1139</name>
</gene>